<accession>A0A1G9M9Z3</accession>
<dbReference type="InterPro" id="IPR052022">
    <property type="entry name" value="26kDa_periplasmic_antigen"/>
</dbReference>
<organism evidence="2 3">
    <name type="scientific">Siphonobacter aquaeclarae</name>
    <dbReference type="NCBI Taxonomy" id="563176"/>
    <lineage>
        <taxon>Bacteria</taxon>
        <taxon>Pseudomonadati</taxon>
        <taxon>Bacteroidota</taxon>
        <taxon>Cytophagia</taxon>
        <taxon>Cytophagales</taxon>
        <taxon>Cytophagaceae</taxon>
        <taxon>Siphonobacter</taxon>
    </lineage>
</organism>
<dbReference type="STRING" id="563176.SAMN04488090_1512"/>
<evidence type="ECO:0000313" key="3">
    <source>
        <dbReference type="Proteomes" id="UP000198901"/>
    </source>
</evidence>
<evidence type="ECO:0000256" key="1">
    <source>
        <dbReference type="SAM" id="SignalP"/>
    </source>
</evidence>
<dbReference type="PANTHER" id="PTHR34387:SF1">
    <property type="entry name" value="PERIPLASMIC IMMUNOGENIC PROTEIN"/>
    <property type="match status" value="1"/>
</dbReference>
<dbReference type="Gene3D" id="3.30.70.2970">
    <property type="entry name" value="Protein of unknown function (DUF541), domain 2"/>
    <property type="match status" value="1"/>
</dbReference>
<dbReference type="AlphaFoldDB" id="A0A1G9M9Z3"/>
<keyword evidence="3" id="KW-1185">Reference proteome</keyword>
<name>A0A1G9M9Z3_9BACT</name>
<dbReference type="Gene3D" id="3.30.110.170">
    <property type="entry name" value="Protein of unknown function (DUF541), domain 1"/>
    <property type="match status" value="1"/>
</dbReference>
<protein>
    <recommendedName>
        <fullName evidence="4">DUF541 domain-containing protein</fullName>
    </recommendedName>
</protein>
<dbReference type="Pfam" id="PF04402">
    <property type="entry name" value="SIMPL"/>
    <property type="match status" value="1"/>
</dbReference>
<dbReference type="PANTHER" id="PTHR34387">
    <property type="entry name" value="SLR1258 PROTEIN"/>
    <property type="match status" value="1"/>
</dbReference>
<dbReference type="EMBL" id="FNGS01000003">
    <property type="protein sequence ID" value="SDL71068.1"/>
    <property type="molecule type" value="Genomic_DNA"/>
</dbReference>
<dbReference type="OrthoDB" id="1242975at2"/>
<feature type="signal peptide" evidence="1">
    <location>
        <begin position="1"/>
        <end position="19"/>
    </location>
</feature>
<dbReference type="RefSeq" id="WP_093199918.1">
    <property type="nucleotide sequence ID" value="NZ_FNGS01000003.1"/>
</dbReference>
<evidence type="ECO:0008006" key="4">
    <source>
        <dbReference type="Google" id="ProtNLM"/>
    </source>
</evidence>
<keyword evidence="1" id="KW-0732">Signal</keyword>
<dbReference type="InterPro" id="IPR007497">
    <property type="entry name" value="SIMPL/DUF541"/>
</dbReference>
<proteinExistence type="predicted"/>
<dbReference type="GO" id="GO:0006974">
    <property type="term" value="P:DNA damage response"/>
    <property type="evidence" value="ECO:0007669"/>
    <property type="project" value="TreeGrafter"/>
</dbReference>
<gene>
    <name evidence="2" type="ORF">SAMN04488090_1512</name>
</gene>
<dbReference type="Proteomes" id="UP000198901">
    <property type="component" value="Unassembled WGS sequence"/>
</dbReference>
<sequence>MKKLLLIAATLFATSSTFAQNVEKEPVRKIEVTGTSEVEVDPDEFYIGITLREFFKDEKNQKDKVSIDVLEKQLIESVKAAGIAKEDLTIGGVNGFQTYSPKKKPAQFLESKQYILKLSKLYNLDVILSKVDSRGVNNTYMNRVEYSKKEQIKKEVKIKALLDAKEKAKYLVEALGGKLGDVLIIQEIEEGYAAPVMYRSQMMMAKTEAAGADVAPSDLEYQKIKISYKMQVAFRIQ</sequence>
<evidence type="ECO:0000313" key="2">
    <source>
        <dbReference type="EMBL" id="SDL71068.1"/>
    </source>
</evidence>
<reference evidence="2 3" key="1">
    <citation type="submission" date="2016-10" db="EMBL/GenBank/DDBJ databases">
        <authorList>
            <person name="de Groot N.N."/>
        </authorList>
    </citation>
    <scope>NUCLEOTIDE SEQUENCE [LARGE SCALE GENOMIC DNA]</scope>
    <source>
        <strain evidence="2 3">DSM 21668</strain>
    </source>
</reference>
<feature type="chain" id="PRO_5011764568" description="DUF541 domain-containing protein" evidence="1">
    <location>
        <begin position="20"/>
        <end position="237"/>
    </location>
</feature>